<dbReference type="AlphaFoldDB" id="A0A2S5KPQ5"/>
<organism evidence="2 3">
    <name type="scientific">Proteobacteria bacterium 228</name>
    <dbReference type="NCBI Taxonomy" id="2083153"/>
    <lineage>
        <taxon>Bacteria</taxon>
        <taxon>Pseudomonadati</taxon>
        <taxon>Pseudomonadota</taxon>
    </lineage>
</organism>
<dbReference type="InterPro" id="IPR000572">
    <property type="entry name" value="OxRdtase_Mopterin-bd_dom"/>
</dbReference>
<reference evidence="2 3" key="1">
    <citation type="submission" date="2018-02" db="EMBL/GenBank/DDBJ databases">
        <title>novel marine gammaproteobacteria from coastal saline agro ecosystem.</title>
        <authorList>
            <person name="Krishnan R."/>
            <person name="Ramesh Kumar N."/>
        </authorList>
    </citation>
    <scope>NUCLEOTIDE SEQUENCE [LARGE SCALE GENOMIC DNA]</scope>
    <source>
        <strain evidence="2 3">228</strain>
    </source>
</reference>
<dbReference type="SUPFAM" id="SSF56524">
    <property type="entry name" value="Oxidoreductase molybdopterin-binding domain"/>
    <property type="match status" value="1"/>
</dbReference>
<gene>
    <name evidence="2" type="ORF">C4K68_16600</name>
</gene>
<protein>
    <submittedName>
        <fullName evidence="2">Oxidoreductase</fullName>
    </submittedName>
</protein>
<dbReference type="Gene3D" id="3.90.420.10">
    <property type="entry name" value="Oxidoreductase, molybdopterin-binding domain"/>
    <property type="match status" value="1"/>
</dbReference>
<sequence>MPLRAEDSVLSITGTDARVHELSLSQLEAMPQVSYTTRLPEVPGGETASAWQGVRLSDLVKLAGSTPQTLKLWALDDYSVIIPDSDLAAFEPIVALRRDGQLIPIESLGPLIVVYPLDDRQELLTQEYYNRTIWQLRSISLE</sequence>
<feature type="domain" description="Oxidoreductase molybdopterin-binding" evidence="1">
    <location>
        <begin position="5"/>
        <end position="116"/>
    </location>
</feature>
<name>A0A2S5KPQ5_9PROT</name>
<dbReference type="InterPro" id="IPR036374">
    <property type="entry name" value="OxRdtase_Mopterin-bd_sf"/>
</dbReference>
<dbReference type="Proteomes" id="UP000238196">
    <property type="component" value="Unassembled WGS sequence"/>
</dbReference>
<evidence type="ECO:0000313" key="2">
    <source>
        <dbReference type="EMBL" id="PPC76276.1"/>
    </source>
</evidence>
<accession>A0A2S5KPQ5</accession>
<evidence type="ECO:0000313" key="3">
    <source>
        <dbReference type="Proteomes" id="UP000238196"/>
    </source>
</evidence>
<dbReference type="EMBL" id="PRLP01000055">
    <property type="protein sequence ID" value="PPC76276.1"/>
    <property type="molecule type" value="Genomic_DNA"/>
</dbReference>
<evidence type="ECO:0000259" key="1">
    <source>
        <dbReference type="Pfam" id="PF00174"/>
    </source>
</evidence>
<dbReference type="Pfam" id="PF00174">
    <property type="entry name" value="Oxidored_molyb"/>
    <property type="match status" value="1"/>
</dbReference>
<dbReference type="OrthoDB" id="9798763at2"/>
<proteinExistence type="predicted"/>
<comment type="caution">
    <text evidence="2">The sequence shown here is derived from an EMBL/GenBank/DDBJ whole genome shotgun (WGS) entry which is preliminary data.</text>
</comment>